<name>A0A1D1VSC0_RAMVA</name>
<evidence type="ECO:0000256" key="6">
    <source>
        <dbReference type="ARBA" id="ARBA00023034"/>
    </source>
</evidence>
<reference evidence="12 13" key="1">
    <citation type="journal article" date="2016" name="Nat. Commun.">
        <title>Extremotolerant tardigrade genome and improved radiotolerance of human cultured cells by tardigrade-unique protein.</title>
        <authorList>
            <person name="Hashimoto T."/>
            <person name="Horikawa D.D."/>
            <person name="Saito Y."/>
            <person name="Kuwahara H."/>
            <person name="Kozuka-Hata H."/>
            <person name="Shin-I T."/>
            <person name="Minakuchi Y."/>
            <person name="Ohishi K."/>
            <person name="Motoyama A."/>
            <person name="Aizu T."/>
            <person name="Enomoto A."/>
            <person name="Kondo K."/>
            <person name="Tanaka S."/>
            <person name="Hara Y."/>
            <person name="Koshikawa S."/>
            <person name="Sagara H."/>
            <person name="Miura T."/>
            <person name="Yokobori S."/>
            <person name="Miyagawa K."/>
            <person name="Suzuki Y."/>
            <person name="Kubo T."/>
            <person name="Oyama M."/>
            <person name="Kohara Y."/>
            <person name="Fujiyama A."/>
            <person name="Arakawa K."/>
            <person name="Katayama T."/>
            <person name="Toyoda A."/>
            <person name="Kunieda T."/>
        </authorList>
    </citation>
    <scope>NUCLEOTIDE SEQUENCE [LARGE SCALE GENOMIC DNA]</scope>
    <source>
        <strain evidence="12 13">YOKOZUNA-1</strain>
    </source>
</reference>
<evidence type="ECO:0000256" key="1">
    <source>
        <dbReference type="ARBA" id="ARBA00004395"/>
    </source>
</evidence>
<evidence type="ECO:0000313" key="13">
    <source>
        <dbReference type="Proteomes" id="UP000186922"/>
    </source>
</evidence>
<dbReference type="InterPro" id="IPR007265">
    <property type="entry name" value="COG_su3"/>
</dbReference>
<evidence type="ECO:0000256" key="3">
    <source>
        <dbReference type="ARBA" id="ARBA00020976"/>
    </source>
</evidence>
<gene>
    <name evidence="12" type="primary">RvY_13168-1</name>
    <name evidence="12" type="synonym">RvY_13168.1</name>
    <name evidence="12" type="ORF">RvY_13168</name>
</gene>
<dbReference type="EMBL" id="BDGG01000008">
    <property type="protein sequence ID" value="GAV02628.1"/>
    <property type="molecule type" value="Genomic_DNA"/>
</dbReference>
<comment type="caution">
    <text evidence="12">The sequence shown here is derived from an EMBL/GenBank/DDBJ whole genome shotgun (WGS) entry which is preliminary data.</text>
</comment>
<evidence type="ECO:0000259" key="10">
    <source>
        <dbReference type="Pfam" id="PF04136"/>
    </source>
</evidence>
<dbReference type="OrthoDB" id="296793at2759"/>
<evidence type="ECO:0000256" key="9">
    <source>
        <dbReference type="SAM" id="MobiDB-lite"/>
    </source>
</evidence>
<keyword evidence="13" id="KW-1185">Reference proteome</keyword>
<evidence type="ECO:0000259" key="11">
    <source>
        <dbReference type="Pfam" id="PF20671"/>
    </source>
</evidence>
<dbReference type="GO" id="GO:0006891">
    <property type="term" value="P:intra-Golgi vesicle-mediated transport"/>
    <property type="evidence" value="ECO:0007669"/>
    <property type="project" value="TreeGrafter"/>
</dbReference>
<sequence length="783" mass="89087">MQGTESKLLLWEYEPGVADLTERQQELYQDLAFLIEEASPFSSHNREDDPARKPQDAVPIPHPSPDIGSSLSPSLSAEEARLRELETNAINMKDHLLQASEHLGQLLSTLITVKEKTDALYGDCEDLVQKQQQLAATADILHAKMAPLLDFDRLAVQLNAPGLNVTSPVFFELMDKLQASMGHVETTVEFKESNLFKTKYSQLFSKATTLIRNEVNRTFQAAARASLATVPSGQDSRAIFANLYSTFQHTFGPTRTLIRDVDERALKHPEYYTDLIQDCHQIYFSSRRIVSPFYLSTLAEYRKQAKNNVIDFLRTMSSFLVRVCREEFRLYHQYFSQPSPALADFLDEICQQFYDGIRPEIIHLDQVEKISDVCCFLNQELVREAGEEVSLEVVPFVVFLRLLLADARERLMFRIHAFITQQITGYRWSKGDLAYPEKLEVLHQLMQASKEDSRNRMSSRASISSVSSRAYEERYLFSVESQGFWFPTLRRAVGLIGKLFNSLDAQSFKMIAQEVIFQTLTSLTEASVELQKTKGPIHSDLFLISHVLVLREHLTLYQMDMSTEETSLDFSKVYDAARTMVSRTSAIFTLSSRNALLDFFLNSAPDVKTSTVDCRKEVDSRLRTVCLRLVDFLSAKILGPLPTFLERAEVILSMQKPDSPIKLSNQSFASPNDVKDLVALVYRNVKTELPVILTQFLLYLISIDTLSVLYKPIRMKIWRCLERTNKVIQDGYEEDGRAIIAFPSLEQWNILLNVTPSKPVFKSPVVASKPSSSIPSVSEVQHV</sequence>
<evidence type="ECO:0000256" key="7">
    <source>
        <dbReference type="ARBA" id="ARBA00023136"/>
    </source>
</evidence>
<proteinExistence type="inferred from homology"/>
<dbReference type="STRING" id="947166.A0A1D1VSC0"/>
<comment type="similarity">
    <text evidence="2">Belongs to the COG3 family.</text>
</comment>
<feature type="region of interest" description="Disordered" evidence="9">
    <location>
        <begin position="39"/>
        <end position="75"/>
    </location>
</feature>
<dbReference type="InterPro" id="IPR048685">
    <property type="entry name" value="COG3_C"/>
</dbReference>
<dbReference type="Pfam" id="PF04136">
    <property type="entry name" value="COG3_N"/>
    <property type="match status" value="1"/>
</dbReference>
<keyword evidence="5" id="KW-0653">Protein transport</keyword>
<keyword evidence="4" id="KW-0813">Transport</keyword>
<evidence type="ECO:0000256" key="4">
    <source>
        <dbReference type="ARBA" id="ARBA00022448"/>
    </source>
</evidence>
<dbReference type="GO" id="GO:0000139">
    <property type="term" value="C:Golgi membrane"/>
    <property type="evidence" value="ECO:0007669"/>
    <property type="project" value="UniProtKB-SubCell"/>
</dbReference>
<dbReference type="GO" id="GO:0017119">
    <property type="term" value="C:Golgi transport complex"/>
    <property type="evidence" value="ECO:0007669"/>
    <property type="project" value="TreeGrafter"/>
</dbReference>
<dbReference type="Proteomes" id="UP000186922">
    <property type="component" value="Unassembled WGS sequence"/>
</dbReference>
<protein>
    <recommendedName>
        <fullName evidence="3">Conserved oligomeric Golgi complex subunit 3</fullName>
    </recommendedName>
    <alternativeName>
        <fullName evidence="8">Component of oligomeric Golgi complex 3</fullName>
    </alternativeName>
</protein>
<keyword evidence="7" id="KW-0472">Membrane</keyword>
<accession>A0A1D1VSC0</accession>
<keyword evidence="6" id="KW-0333">Golgi apparatus</keyword>
<evidence type="ECO:0000313" key="12">
    <source>
        <dbReference type="EMBL" id="GAV02628.1"/>
    </source>
</evidence>
<feature type="domain" description="Conserved oligomeric Golgi complex subunit 3 N-terminal" evidence="10">
    <location>
        <begin position="85"/>
        <end position="220"/>
    </location>
</feature>
<feature type="compositionally biased region" description="Low complexity" evidence="9">
    <location>
        <begin position="65"/>
        <end position="75"/>
    </location>
</feature>
<dbReference type="Pfam" id="PF20671">
    <property type="entry name" value="COG3_C"/>
    <property type="match status" value="1"/>
</dbReference>
<feature type="compositionally biased region" description="Basic and acidic residues" evidence="9">
    <location>
        <begin position="44"/>
        <end position="55"/>
    </location>
</feature>
<dbReference type="GO" id="GO:0006886">
    <property type="term" value="P:intracellular protein transport"/>
    <property type="evidence" value="ECO:0007669"/>
    <property type="project" value="InterPro"/>
</dbReference>
<dbReference type="PANTHER" id="PTHR13302:SF8">
    <property type="entry name" value="CONSERVED OLIGOMERIC GOLGI COMPLEX SUBUNIT 3"/>
    <property type="match status" value="1"/>
</dbReference>
<dbReference type="PANTHER" id="PTHR13302">
    <property type="entry name" value="CONSERVED OLIGOMERIC GOLGI COMPLEX COMPONENT 3"/>
    <property type="match status" value="1"/>
</dbReference>
<dbReference type="AlphaFoldDB" id="A0A1D1VSC0"/>
<evidence type="ECO:0000256" key="2">
    <source>
        <dbReference type="ARBA" id="ARBA00009936"/>
    </source>
</evidence>
<organism evidence="12 13">
    <name type="scientific">Ramazzottius varieornatus</name>
    <name type="common">Water bear</name>
    <name type="synonym">Tardigrade</name>
    <dbReference type="NCBI Taxonomy" id="947166"/>
    <lineage>
        <taxon>Eukaryota</taxon>
        <taxon>Metazoa</taxon>
        <taxon>Ecdysozoa</taxon>
        <taxon>Tardigrada</taxon>
        <taxon>Eutardigrada</taxon>
        <taxon>Parachela</taxon>
        <taxon>Hypsibioidea</taxon>
        <taxon>Ramazzottiidae</taxon>
        <taxon>Ramazzottius</taxon>
    </lineage>
</organism>
<evidence type="ECO:0000256" key="5">
    <source>
        <dbReference type="ARBA" id="ARBA00022927"/>
    </source>
</evidence>
<evidence type="ECO:0000256" key="8">
    <source>
        <dbReference type="ARBA" id="ARBA00031339"/>
    </source>
</evidence>
<dbReference type="GO" id="GO:0007030">
    <property type="term" value="P:Golgi organization"/>
    <property type="evidence" value="ECO:0007669"/>
    <property type="project" value="TreeGrafter"/>
</dbReference>
<dbReference type="GO" id="GO:0005801">
    <property type="term" value="C:cis-Golgi network"/>
    <property type="evidence" value="ECO:0007669"/>
    <property type="project" value="InterPro"/>
</dbReference>
<feature type="domain" description="Conserved oligomeric Golgi complex subunit 3 C-terminal" evidence="11">
    <location>
        <begin position="241"/>
        <end position="573"/>
    </location>
</feature>
<comment type="subcellular location">
    <subcellularLocation>
        <location evidence="1">Golgi apparatus membrane</location>
        <topology evidence="1">Peripheral membrane protein</topology>
    </subcellularLocation>
</comment>
<dbReference type="InterPro" id="IPR048320">
    <property type="entry name" value="COG3_N"/>
</dbReference>